<organism evidence="1 2">
    <name type="scientific">Deinococcus proteolyticus (strain ATCC 35074 / DSM 20540 / JCM 6276 / NBRC 101906 / NCIMB 13154 / VKM Ac-1939 / CCM 2703 / MRP)</name>
    <dbReference type="NCBI Taxonomy" id="693977"/>
    <lineage>
        <taxon>Bacteria</taxon>
        <taxon>Thermotogati</taxon>
        <taxon>Deinococcota</taxon>
        <taxon>Deinococci</taxon>
        <taxon>Deinococcales</taxon>
        <taxon>Deinococcaceae</taxon>
        <taxon>Deinococcus</taxon>
    </lineage>
</organism>
<dbReference type="GO" id="GO:0006355">
    <property type="term" value="P:regulation of DNA-templated transcription"/>
    <property type="evidence" value="ECO:0007669"/>
    <property type="project" value="InterPro"/>
</dbReference>
<dbReference type="KEGG" id="dpt:Deipr_0199"/>
<dbReference type="CDD" id="cd22231">
    <property type="entry name" value="RHH_NikR_HicB-like"/>
    <property type="match status" value="1"/>
</dbReference>
<reference evidence="2" key="1">
    <citation type="submission" date="2011-02" db="EMBL/GenBank/DDBJ databases">
        <title>The complete sequence of chromosome of Deinococcus proteolyticus DSM 20540.</title>
        <authorList>
            <consortium name="US DOE Joint Genome Institute (JGI-PGF)"/>
            <person name="Lucas S."/>
            <person name="Copeland A."/>
            <person name="Lapidus A."/>
            <person name="Bruce D."/>
            <person name="Goodwin L."/>
            <person name="Pitluck S."/>
            <person name="Kyrpides N."/>
            <person name="Mavromatis K."/>
            <person name="Pagani I."/>
            <person name="Ivanova N."/>
            <person name="Ovchinnikova G."/>
            <person name="Zeytun A."/>
            <person name="Detter J.C."/>
            <person name="Han C."/>
            <person name="Land M."/>
            <person name="Hauser L."/>
            <person name="Markowitz V."/>
            <person name="Cheng J.-F."/>
            <person name="Hugenholtz P."/>
            <person name="Woyke T."/>
            <person name="Wu D."/>
            <person name="Pukall R."/>
            <person name="Steenblock K."/>
            <person name="Brambilla E."/>
            <person name="Klenk H.-P."/>
            <person name="Eisen J.A."/>
        </authorList>
    </citation>
    <scope>NUCLEOTIDE SEQUENCE [LARGE SCALE GENOMIC DNA]</scope>
    <source>
        <strain evidence="2">ATCC 35074 / DSM 20540 / JCM 6276 / NBRC 101906 / NCIMB 13154 / VKM Ac-1939 / CCM 2703 / MRP</strain>
    </source>
</reference>
<sequence length="76" mass="8315">MSYATRISATLPTELSRFLDDYQKRHGLDTRSAALAEAVRALQTSELEAAYRDLGTAQAEGLELYPADNADGLEQP</sequence>
<dbReference type="Gene3D" id="1.10.1220.10">
    <property type="entry name" value="Met repressor-like"/>
    <property type="match status" value="1"/>
</dbReference>
<dbReference type="STRING" id="693977.Deipr_0199"/>
<reference evidence="1 2" key="2">
    <citation type="journal article" date="2012" name="Stand. Genomic Sci.">
        <title>Complete genome sequence of the orange-red pigmented, radioresistant Deinococcus proteolyticus type strain (MRP(T)).</title>
        <authorList>
            <person name="Copeland A."/>
            <person name="Zeytun A."/>
            <person name="Yassawong M."/>
            <person name="Nolan M."/>
            <person name="Lucas S."/>
            <person name="Hammon N."/>
            <person name="Deshpande S."/>
            <person name="Cheng J.F."/>
            <person name="Han C."/>
            <person name="Tapia R."/>
            <person name="Goodwin L.A."/>
            <person name="Pitluck S."/>
            <person name="Mavromatis K."/>
            <person name="Liolios K."/>
            <person name="Pagani I."/>
            <person name="Ivanova N."/>
            <person name="Mikhailova N."/>
            <person name="Pati A."/>
            <person name="Chen A."/>
            <person name="Palaniappan K."/>
            <person name="Land M."/>
            <person name="Hauser L."/>
            <person name="Jeffries C.D."/>
            <person name="Brambilla E.M."/>
            <person name="Rohde M."/>
            <person name="Sikorski J."/>
            <person name="Pukall R."/>
            <person name="Goker M."/>
            <person name="Detter J.C."/>
            <person name="Woyke T."/>
            <person name="Bristow J."/>
            <person name="Eisen J.A."/>
            <person name="Markowitz V."/>
            <person name="Hugenholtz P."/>
            <person name="Kyrpides N.C."/>
            <person name="Klenk H.P."/>
            <person name="Lapidus A."/>
        </authorList>
    </citation>
    <scope>NUCLEOTIDE SEQUENCE [LARGE SCALE GENOMIC DNA]</scope>
    <source>
        <strain evidence="2">ATCC 35074 / DSM 20540 / JCM 6276 / NBRC 101906 / NCIMB 13154 / VKM Ac-1939 / CCM 2703 / MRP</strain>
    </source>
</reference>
<dbReference type="InterPro" id="IPR010985">
    <property type="entry name" value="Ribbon_hlx_hlx"/>
</dbReference>
<dbReference type="Proteomes" id="UP000007718">
    <property type="component" value="Chromosome"/>
</dbReference>
<proteinExistence type="predicted"/>
<evidence type="ECO:0000313" key="2">
    <source>
        <dbReference type="Proteomes" id="UP000007718"/>
    </source>
</evidence>
<dbReference type="HOGENOM" id="CLU_194678_1_0_0"/>
<gene>
    <name evidence="1" type="ordered locus">Deipr_0199</name>
</gene>
<name>F0RP57_DEIPM</name>
<dbReference type="RefSeq" id="WP_013613981.1">
    <property type="nucleotide sequence ID" value="NC_015161.1"/>
</dbReference>
<dbReference type="AlphaFoldDB" id="F0RP57"/>
<dbReference type="SUPFAM" id="SSF47598">
    <property type="entry name" value="Ribbon-helix-helix"/>
    <property type="match status" value="1"/>
</dbReference>
<dbReference type="OrthoDB" id="3692970at2"/>
<dbReference type="InterPro" id="IPR013321">
    <property type="entry name" value="Arc_rbn_hlx_hlx"/>
</dbReference>
<accession>F0RP57</accession>
<dbReference type="EMBL" id="CP002536">
    <property type="protein sequence ID" value="ADY25372.1"/>
    <property type="molecule type" value="Genomic_DNA"/>
</dbReference>
<evidence type="ECO:0000313" key="1">
    <source>
        <dbReference type="EMBL" id="ADY25372.1"/>
    </source>
</evidence>
<keyword evidence="2" id="KW-1185">Reference proteome</keyword>
<protein>
    <submittedName>
        <fullName evidence="1">Uncharacterized protein</fullName>
    </submittedName>
</protein>